<organism evidence="1 2">
    <name type="scientific">Erythrobacter rubeus</name>
    <dbReference type="NCBI Taxonomy" id="2760803"/>
    <lineage>
        <taxon>Bacteria</taxon>
        <taxon>Pseudomonadati</taxon>
        <taxon>Pseudomonadota</taxon>
        <taxon>Alphaproteobacteria</taxon>
        <taxon>Sphingomonadales</taxon>
        <taxon>Erythrobacteraceae</taxon>
        <taxon>Erythrobacter/Porphyrobacter group</taxon>
        <taxon>Erythrobacter</taxon>
    </lineage>
</organism>
<keyword evidence="2" id="KW-1185">Reference proteome</keyword>
<evidence type="ECO:0000313" key="2">
    <source>
        <dbReference type="Proteomes" id="UP000635384"/>
    </source>
</evidence>
<evidence type="ECO:0000313" key="1">
    <source>
        <dbReference type="EMBL" id="MBD2842699.1"/>
    </source>
</evidence>
<comment type="caution">
    <text evidence="1">The sequence shown here is derived from an EMBL/GenBank/DDBJ whole genome shotgun (WGS) entry which is preliminary data.</text>
</comment>
<dbReference type="InterPro" id="IPR006944">
    <property type="entry name" value="Phage/GTA_portal"/>
</dbReference>
<gene>
    <name evidence="1" type="ORF">IB285_10565</name>
</gene>
<dbReference type="RefSeq" id="WP_190788141.1">
    <property type="nucleotide sequence ID" value="NZ_JACXLC010000001.1"/>
</dbReference>
<accession>A0ABR8KRX6</accession>
<dbReference type="NCBIfam" id="TIGR01537">
    <property type="entry name" value="portal_HK97"/>
    <property type="match status" value="1"/>
</dbReference>
<dbReference type="Pfam" id="PF04860">
    <property type="entry name" value="Phage_portal"/>
    <property type="match status" value="1"/>
</dbReference>
<proteinExistence type="predicted"/>
<dbReference type="Proteomes" id="UP000635384">
    <property type="component" value="Unassembled WGS sequence"/>
</dbReference>
<reference evidence="1 2" key="1">
    <citation type="submission" date="2020-09" db="EMBL/GenBank/DDBJ databases">
        <authorList>
            <person name="Yoon J.-W."/>
        </authorList>
    </citation>
    <scope>NUCLEOTIDE SEQUENCE [LARGE SCALE GENOMIC DNA]</scope>
    <source>
        <strain evidence="1 2">KMU-140</strain>
    </source>
</reference>
<sequence length="425" mass="46812">MTGYRLSAQAAALEEKQQRQLTKPRKAVTFGQRREAAYSDGNNFRTNRVTVADYMDRIGRINPLGLSATFACVNLIAGTQASLKVGVYVPDENGVKREDRAHPLHWLLSMDPNFDQTAYEFIEFIGASLELHGNAYARIYRSGSRVVALEPVRPDIVRVRRRDDGALEYEWTADAQRIVVRQAEVLHIRGFGGNALGGASTLSMCAGAFGSAMDSSASARAIFANGVRPSGILETETALSGDQRAELEALLQEKFVGAVNSGKPMLLDNGLKWSALTLNPEDAQLLESRKFDGEEICRIFGVPPAMVGYGDKASNWGTGKEVDVLGFIKFALRKRLRRIEQALMKQLLTRTERQAGVTIEFNLEGLLRGDSRGRAEFYQIMVRLGLMTRNEARAKENLPPIEGGDVAMVQMQDVPLADAIDGDKE</sequence>
<protein>
    <submittedName>
        <fullName evidence="1">Phage portal protein</fullName>
    </submittedName>
</protein>
<name>A0ABR8KRX6_9SPHN</name>
<dbReference type="InterPro" id="IPR006427">
    <property type="entry name" value="Portal_HK97"/>
</dbReference>
<dbReference type="EMBL" id="JACXLC010000001">
    <property type="protein sequence ID" value="MBD2842699.1"/>
    <property type="molecule type" value="Genomic_DNA"/>
</dbReference>